<dbReference type="Proteomes" id="UP000505306">
    <property type="component" value="Chromosome"/>
</dbReference>
<sequence>MANTTEVIENKTNNIFIVHGHDEHTKTDLARTIEKLGLNPIILSEQPNRGQTIIEKFELHSDVGFAVVLLTADDLGKVKTETKDKYRARQNVILEMGYFIGKLGRSNVFPLYESGVELPSDLHGVLYNPIDEGKTWKFKLVKELIASGYDVDANKIL</sequence>
<evidence type="ECO:0000313" key="3">
    <source>
        <dbReference type="Proteomes" id="UP000505306"/>
    </source>
</evidence>
<dbReference type="EMBL" id="CP049057">
    <property type="protein sequence ID" value="QIE60865.1"/>
    <property type="molecule type" value="Genomic_DNA"/>
</dbReference>
<dbReference type="InterPro" id="IPR014571">
    <property type="entry name" value="UCP032620"/>
</dbReference>
<keyword evidence="3" id="KW-1185">Reference proteome</keyword>
<feature type="domain" description="CD-NTase-associated protein 12/Pycsar effector protein TIR" evidence="1">
    <location>
        <begin position="14"/>
        <end position="131"/>
    </location>
</feature>
<dbReference type="KEGG" id="mgel:G5B37_03335"/>
<dbReference type="Pfam" id="PF10137">
    <property type="entry name" value="CAP12-PCTIR_TIR"/>
    <property type="match status" value="1"/>
</dbReference>
<evidence type="ECO:0000313" key="2">
    <source>
        <dbReference type="EMBL" id="QIE60865.1"/>
    </source>
</evidence>
<protein>
    <submittedName>
        <fullName evidence="2">Nucleotide-binding protein</fullName>
    </submittedName>
</protein>
<gene>
    <name evidence="2" type="ORF">G5B37_03335</name>
</gene>
<name>A0A6G6GQI7_9FLAO</name>
<accession>A0A6G6GQI7</accession>
<reference evidence="2 3" key="1">
    <citation type="submission" date="2020-02" db="EMBL/GenBank/DDBJ databases">
        <title>Complete genome sequence of Flavobacteriaceae bacterium.</title>
        <authorList>
            <person name="Kim S.-J."/>
            <person name="Kim Y.-S."/>
            <person name="Kim K.-H."/>
        </authorList>
    </citation>
    <scope>NUCLEOTIDE SEQUENCE [LARGE SCALE GENOMIC DNA]</scope>
    <source>
        <strain evidence="2 3">RR4-40</strain>
    </source>
</reference>
<dbReference type="AlphaFoldDB" id="A0A6G6GQI7"/>
<organism evidence="2 3">
    <name type="scientific">Rasiella rasia</name>
    <dbReference type="NCBI Taxonomy" id="2744027"/>
    <lineage>
        <taxon>Bacteria</taxon>
        <taxon>Pseudomonadati</taxon>
        <taxon>Bacteroidota</taxon>
        <taxon>Flavobacteriia</taxon>
        <taxon>Flavobacteriales</taxon>
        <taxon>Flavobacteriaceae</taxon>
        <taxon>Rasiella</taxon>
    </lineage>
</organism>
<dbReference type="GO" id="GO:0050135">
    <property type="term" value="F:NADP+ nucleosidase activity"/>
    <property type="evidence" value="ECO:0007669"/>
    <property type="project" value="InterPro"/>
</dbReference>
<dbReference type="InterPro" id="IPR019302">
    <property type="entry name" value="CAP12/PCTIR_TIR_dom"/>
</dbReference>
<dbReference type="PIRSF" id="PIRSF032620">
    <property type="entry name" value="UCP032620"/>
    <property type="match status" value="1"/>
</dbReference>
<proteinExistence type="predicted"/>
<evidence type="ECO:0000259" key="1">
    <source>
        <dbReference type="Pfam" id="PF10137"/>
    </source>
</evidence>